<reference evidence="3" key="1">
    <citation type="submission" date="2017-01" db="EMBL/GenBank/DDBJ databases">
        <authorList>
            <person name="Varghese N."/>
            <person name="Submissions S."/>
        </authorList>
    </citation>
    <scope>NUCLEOTIDE SEQUENCE [LARGE SCALE GENOMIC DNA]</scope>
    <source>
        <strain evidence="3">CGMCC 1.7737</strain>
    </source>
</reference>
<protein>
    <recommendedName>
        <fullName evidence="1">DUF7838 domain-containing protein</fullName>
    </recommendedName>
</protein>
<gene>
    <name evidence="2" type="ORF">SAMN05421858_1957</name>
</gene>
<accession>A0A1N6ZBD9</accession>
<dbReference type="Pfam" id="PF25208">
    <property type="entry name" value="DUF7838"/>
    <property type="match status" value="1"/>
</dbReference>
<evidence type="ECO:0000313" key="2">
    <source>
        <dbReference type="EMBL" id="SIR24108.1"/>
    </source>
</evidence>
<organism evidence="2 3">
    <name type="scientific">Haladaptatus litoreus</name>
    <dbReference type="NCBI Taxonomy" id="553468"/>
    <lineage>
        <taxon>Archaea</taxon>
        <taxon>Methanobacteriati</taxon>
        <taxon>Methanobacteriota</taxon>
        <taxon>Stenosarchaea group</taxon>
        <taxon>Halobacteria</taxon>
        <taxon>Halobacteriales</taxon>
        <taxon>Haladaptataceae</taxon>
        <taxon>Haladaptatus</taxon>
    </lineage>
</organism>
<sequence length="55" mass="6190">MSLEIQHDCPECEGEQTFWRSASTTLHLGEKTKWRCSECDFGIVRINGDIDSASA</sequence>
<dbReference type="RefSeq" id="WP_162833845.1">
    <property type="nucleotide sequence ID" value="NZ_FTNO01000001.1"/>
</dbReference>
<dbReference type="Proteomes" id="UP000186914">
    <property type="component" value="Unassembled WGS sequence"/>
</dbReference>
<dbReference type="EMBL" id="FTNO01000001">
    <property type="protein sequence ID" value="SIR24108.1"/>
    <property type="molecule type" value="Genomic_DNA"/>
</dbReference>
<dbReference type="AlphaFoldDB" id="A0A1N6ZBD9"/>
<keyword evidence="3" id="KW-1185">Reference proteome</keyword>
<name>A0A1N6ZBD9_9EURY</name>
<proteinExistence type="predicted"/>
<evidence type="ECO:0000313" key="3">
    <source>
        <dbReference type="Proteomes" id="UP000186914"/>
    </source>
</evidence>
<evidence type="ECO:0000259" key="1">
    <source>
        <dbReference type="Pfam" id="PF25208"/>
    </source>
</evidence>
<dbReference type="OrthoDB" id="280204at2157"/>
<feature type="domain" description="DUF7838" evidence="1">
    <location>
        <begin position="1"/>
        <end position="54"/>
    </location>
</feature>
<dbReference type="InterPro" id="IPR057160">
    <property type="entry name" value="DUF7838"/>
</dbReference>